<dbReference type="RefSeq" id="WP_205117735.1">
    <property type="nucleotide sequence ID" value="NZ_JAFBCM010000001.1"/>
</dbReference>
<dbReference type="SUPFAM" id="SSF55031">
    <property type="entry name" value="Bacterial exopeptidase dimerisation domain"/>
    <property type="match status" value="1"/>
</dbReference>
<dbReference type="PIRSF" id="PIRSF005962">
    <property type="entry name" value="Pept_M20D_amidohydro"/>
    <property type="match status" value="1"/>
</dbReference>
<name>A0ABV7YH39_9ACTN</name>
<gene>
    <name evidence="2" type="ORF">ACFOUW_21220</name>
</gene>
<dbReference type="Pfam" id="PF07687">
    <property type="entry name" value="M20_dimer"/>
    <property type="match status" value="1"/>
</dbReference>
<dbReference type="InterPro" id="IPR011650">
    <property type="entry name" value="Peptidase_M20_dimer"/>
</dbReference>
<evidence type="ECO:0000313" key="2">
    <source>
        <dbReference type="EMBL" id="MFC3763373.1"/>
    </source>
</evidence>
<accession>A0ABV7YH39</accession>
<dbReference type="NCBIfam" id="TIGR01891">
    <property type="entry name" value="amidohydrolases"/>
    <property type="match status" value="1"/>
</dbReference>
<keyword evidence="3" id="KW-1185">Reference proteome</keyword>
<evidence type="ECO:0000313" key="3">
    <source>
        <dbReference type="Proteomes" id="UP001595699"/>
    </source>
</evidence>
<dbReference type="SUPFAM" id="SSF53187">
    <property type="entry name" value="Zn-dependent exopeptidases"/>
    <property type="match status" value="1"/>
</dbReference>
<feature type="domain" description="Peptidase M20 dimerisation" evidence="1">
    <location>
        <begin position="220"/>
        <end position="309"/>
    </location>
</feature>
<dbReference type="PANTHER" id="PTHR30575:SF3">
    <property type="entry name" value="PEPTIDASE M20 DIMERISATION DOMAIN-CONTAINING PROTEIN"/>
    <property type="match status" value="1"/>
</dbReference>
<dbReference type="PANTHER" id="PTHR30575">
    <property type="entry name" value="PEPTIDASE M20"/>
    <property type="match status" value="1"/>
</dbReference>
<sequence length="416" mass="44254">MNFEQLVELRRDLHRYAEPAFLEIRTSSIVADRLASLGISTRRGHHAMRIDGISAYPDDATRQRMYERAVATGADRELAAQAATEGTAIVAELEGDRPGPTWGIRCDMDALPLTEAADDAHFPAAQGFHCADGFMHACAHDTHTVIGLALAERLADRAFAGRVRIFFQPAEEGGRGARAMLGAGVAEGVDRFVAVHLGLDQPAGTVIGGAVGLLATHKLRARFSGIAAHAAGAPEQGRNALVGAASALLNVMALPRYSTADTRINVGTLHGGDNVNIVPSWAEMTLEARSVDTDVCEALTERVETVLRGAAAMHGLEVEIERTGGSATMSCDDELVDAVVRLATARYGAEKTERTHQMGGSDDASLFAREVQRQGGLATYMLVGGGNEAPHHNPYFDIDEAAMPVAIDTLEDLIRS</sequence>
<proteinExistence type="predicted"/>
<dbReference type="Proteomes" id="UP001595699">
    <property type="component" value="Unassembled WGS sequence"/>
</dbReference>
<dbReference type="InterPro" id="IPR036264">
    <property type="entry name" value="Bact_exopeptidase_dim_dom"/>
</dbReference>
<comment type="caution">
    <text evidence="2">The sequence shown here is derived from an EMBL/GenBank/DDBJ whole genome shotgun (WGS) entry which is preliminary data.</text>
</comment>
<evidence type="ECO:0000259" key="1">
    <source>
        <dbReference type="Pfam" id="PF07687"/>
    </source>
</evidence>
<dbReference type="EMBL" id="JBHRZH010000018">
    <property type="protein sequence ID" value="MFC3763373.1"/>
    <property type="molecule type" value="Genomic_DNA"/>
</dbReference>
<dbReference type="Gene3D" id="3.40.630.10">
    <property type="entry name" value="Zn peptidases"/>
    <property type="match status" value="2"/>
</dbReference>
<reference evidence="3" key="1">
    <citation type="journal article" date="2019" name="Int. J. Syst. Evol. Microbiol.">
        <title>The Global Catalogue of Microorganisms (GCM) 10K type strain sequencing project: providing services to taxonomists for standard genome sequencing and annotation.</title>
        <authorList>
            <consortium name="The Broad Institute Genomics Platform"/>
            <consortium name="The Broad Institute Genome Sequencing Center for Infectious Disease"/>
            <person name="Wu L."/>
            <person name="Ma J."/>
        </authorList>
    </citation>
    <scope>NUCLEOTIDE SEQUENCE [LARGE SCALE GENOMIC DNA]</scope>
    <source>
        <strain evidence="3">CGMCC 4.7241</strain>
    </source>
</reference>
<dbReference type="InterPro" id="IPR017439">
    <property type="entry name" value="Amidohydrolase"/>
</dbReference>
<protein>
    <submittedName>
        <fullName evidence="2">Amidohydrolase</fullName>
    </submittedName>
</protein>
<dbReference type="InterPro" id="IPR002933">
    <property type="entry name" value="Peptidase_M20"/>
</dbReference>
<dbReference type="InterPro" id="IPR052030">
    <property type="entry name" value="Peptidase_M20/M20A_hydrolases"/>
</dbReference>
<organism evidence="2 3">
    <name type="scientific">Tenggerimyces flavus</name>
    <dbReference type="NCBI Taxonomy" id="1708749"/>
    <lineage>
        <taxon>Bacteria</taxon>
        <taxon>Bacillati</taxon>
        <taxon>Actinomycetota</taxon>
        <taxon>Actinomycetes</taxon>
        <taxon>Propionibacteriales</taxon>
        <taxon>Nocardioidaceae</taxon>
        <taxon>Tenggerimyces</taxon>
    </lineage>
</organism>
<dbReference type="Pfam" id="PF01546">
    <property type="entry name" value="Peptidase_M20"/>
    <property type="match status" value="1"/>
</dbReference>